<dbReference type="GO" id="GO:0009734">
    <property type="term" value="P:auxin-activated signaling pathway"/>
    <property type="evidence" value="ECO:0007669"/>
    <property type="project" value="UniProtKB-KW"/>
</dbReference>
<dbReference type="InterPro" id="IPR044835">
    <property type="entry name" value="ARF_plant"/>
</dbReference>
<dbReference type="Gene3D" id="2.40.330.10">
    <property type="entry name" value="DNA-binding pseudobarrel domain"/>
    <property type="match status" value="1"/>
</dbReference>
<evidence type="ECO:0000256" key="2">
    <source>
        <dbReference type="ARBA" id="ARBA00007853"/>
    </source>
</evidence>
<dbReference type="GO" id="GO:0005634">
    <property type="term" value="C:nucleus"/>
    <property type="evidence" value="ECO:0007669"/>
    <property type="project" value="UniProtKB-SubCell"/>
</dbReference>
<comment type="similarity">
    <text evidence="2 8">Belongs to the ARF family.</text>
</comment>
<dbReference type="GO" id="GO:0003677">
    <property type="term" value="F:DNA binding"/>
    <property type="evidence" value="ECO:0007669"/>
    <property type="project" value="UniProtKB-KW"/>
</dbReference>
<keyword evidence="5 8" id="KW-0804">Transcription</keyword>
<evidence type="ECO:0000256" key="6">
    <source>
        <dbReference type="ARBA" id="ARBA00023242"/>
    </source>
</evidence>
<dbReference type="GO" id="GO:0006355">
    <property type="term" value="P:regulation of DNA-templated transcription"/>
    <property type="evidence" value="ECO:0007669"/>
    <property type="project" value="InterPro"/>
</dbReference>
<protein>
    <recommendedName>
        <fullName evidence="8">Auxin response factor</fullName>
    </recommendedName>
</protein>
<organism evidence="11 12">
    <name type="scientific">Mikania micrantha</name>
    <name type="common">bitter vine</name>
    <dbReference type="NCBI Taxonomy" id="192012"/>
    <lineage>
        <taxon>Eukaryota</taxon>
        <taxon>Viridiplantae</taxon>
        <taxon>Streptophyta</taxon>
        <taxon>Embryophyta</taxon>
        <taxon>Tracheophyta</taxon>
        <taxon>Spermatophyta</taxon>
        <taxon>Magnoliopsida</taxon>
        <taxon>eudicotyledons</taxon>
        <taxon>Gunneridae</taxon>
        <taxon>Pentapetalae</taxon>
        <taxon>asterids</taxon>
        <taxon>campanulids</taxon>
        <taxon>Asterales</taxon>
        <taxon>Asteraceae</taxon>
        <taxon>Asteroideae</taxon>
        <taxon>Heliantheae alliance</taxon>
        <taxon>Eupatorieae</taxon>
        <taxon>Mikania</taxon>
    </lineage>
</organism>
<dbReference type="Proteomes" id="UP000326396">
    <property type="component" value="Linkage Group LG8"/>
</dbReference>
<dbReference type="CDD" id="cd10017">
    <property type="entry name" value="B3_DNA"/>
    <property type="match status" value="1"/>
</dbReference>
<evidence type="ECO:0000256" key="4">
    <source>
        <dbReference type="ARBA" id="ARBA00023125"/>
    </source>
</evidence>
<dbReference type="SMART" id="SM01019">
    <property type="entry name" value="B3"/>
    <property type="match status" value="1"/>
</dbReference>
<accession>A0A5N6LV91</accession>
<evidence type="ECO:0000256" key="5">
    <source>
        <dbReference type="ARBA" id="ARBA00023163"/>
    </source>
</evidence>
<dbReference type="PANTHER" id="PTHR31384:SF175">
    <property type="entry name" value="AUXIN RESPONSE FACTOR"/>
    <property type="match status" value="1"/>
</dbReference>
<dbReference type="PANTHER" id="PTHR31384">
    <property type="entry name" value="AUXIN RESPONSE FACTOR 4-RELATED"/>
    <property type="match status" value="1"/>
</dbReference>
<keyword evidence="3 8" id="KW-0805">Transcription regulation</keyword>
<dbReference type="EMBL" id="SZYD01000018">
    <property type="protein sequence ID" value="KAD2805195.1"/>
    <property type="molecule type" value="Genomic_DNA"/>
</dbReference>
<comment type="subunit">
    <text evidence="8">Homodimers and heterodimers.</text>
</comment>
<evidence type="ECO:0000256" key="3">
    <source>
        <dbReference type="ARBA" id="ARBA00023015"/>
    </source>
</evidence>
<dbReference type="Pfam" id="PF02362">
    <property type="entry name" value="B3"/>
    <property type="match status" value="1"/>
</dbReference>
<dbReference type="SUPFAM" id="SSF101936">
    <property type="entry name" value="DNA-binding pseudobarrel domain"/>
    <property type="match status" value="1"/>
</dbReference>
<feature type="domain" description="TF-B3" evidence="10">
    <location>
        <begin position="136"/>
        <end position="242"/>
    </location>
</feature>
<evidence type="ECO:0000256" key="7">
    <source>
        <dbReference type="ARBA" id="ARBA00023294"/>
    </source>
</evidence>
<keyword evidence="7 8" id="KW-0927">Auxin signaling pathway</keyword>
<dbReference type="Gene3D" id="2.30.30.1040">
    <property type="match status" value="1"/>
</dbReference>
<evidence type="ECO:0000259" key="10">
    <source>
        <dbReference type="PROSITE" id="PS50863"/>
    </source>
</evidence>
<feature type="compositionally biased region" description="Polar residues" evidence="9">
    <location>
        <begin position="401"/>
        <end position="432"/>
    </location>
</feature>
<dbReference type="InterPro" id="IPR003340">
    <property type="entry name" value="B3_DNA-bd"/>
</dbReference>
<keyword evidence="6 8" id="KW-0539">Nucleus</keyword>
<comment type="caution">
    <text evidence="11">The sequence shown here is derived from an EMBL/GenBank/DDBJ whole genome shotgun (WGS) entry which is preliminary data.</text>
</comment>
<dbReference type="AlphaFoldDB" id="A0A5N6LV91"/>
<keyword evidence="12" id="KW-1185">Reference proteome</keyword>
<dbReference type="InterPro" id="IPR015300">
    <property type="entry name" value="DNA-bd_pseudobarrel_sf"/>
</dbReference>
<dbReference type="Pfam" id="PF06507">
    <property type="entry name" value="ARF_AD"/>
    <property type="match status" value="1"/>
</dbReference>
<keyword evidence="4 8" id="KW-0238">DNA-binding</keyword>
<dbReference type="FunFam" id="2.30.30.1040:FF:000001">
    <property type="entry name" value="Auxin response factor"/>
    <property type="match status" value="1"/>
</dbReference>
<dbReference type="OrthoDB" id="1668982at2759"/>
<evidence type="ECO:0000256" key="8">
    <source>
        <dbReference type="RuleBase" id="RU004561"/>
    </source>
</evidence>
<dbReference type="PROSITE" id="PS50863">
    <property type="entry name" value="B3"/>
    <property type="match status" value="1"/>
</dbReference>
<evidence type="ECO:0000313" key="11">
    <source>
        <dbReference type="EMBL" id="KAD2805195.1"/>
    </source>
</evidence>
<comment type="subcellular location">
    <subcellularLocation>
        <location evidence="1 8">Nucleus</location>
    </subcellularLocation>
</comment>
<evidence type="ECO:0000313" key="12">
    <source>
        <dbReference type="Proteomes" id="UP000326396"/>
    </source>
</evidence>
<comment type="function">
    <text evidence="8">Auxin response factors (ARFs) are transcriptional factors that bind specifically to the DNA sequence 5'-TGTCTC-3' found in the auxin-responsive promoter elements (AuxREs).</text>
</comment>
<proteinExistence type="inferred from homology"/>
<evidence type="ECO:0000256" key="9">
    <source>
        <dbReference type="SAM" id="MobiDB-lite"/>
    </source>
</evidence>
<feature type="region of interest" description="Disordered" evidence="9">
    <location>
        <begin position="401"/>
        <end position="440"/>
    </location>
</feature>
<name>A0A5N6LV91_9ASTR</name>
<sequence>MAMEARTAFQNARSESRYKDAPVAGVSADDHADLYRQLWHECAGLTIKVPHLGDRVFYFPQGHIEQIKECLNDEDDTSIPNYHLPSKILCKVVDVELKAFPDSDEVFAEIGLLPDSEEGWGSISRSVPQKIPANSFRKVLTTSDASSHGGCCLPKAHVEKTFPPLGVQDPSEDQASQFLVAKDLVGATWYFQHIYRGNPKRHILANGWNKFACEKKLKAGDTCIFMRGLGPNEIFVGVHRAVRMQKRSTDLTGPAMRRGILVNAALAIDTRCPFTVIYHPRMCASAFVVSYDKVMEALKVNYSPEMGFEMLVDGGEDPEMKRFSGIITAKKDIDPARWPRSEWRCLKVQWDVTSSGQLLPLRVSPWDILPLGLDVSHMQLSSSVDRKRSMPFKHMIHYNPFSRTNENSESGGLQSQGLTLSVVNPGSSSCQDETILAEDR</sequence>
<evidence type="ECO:0000256" key="1">
    <source>
        <dbReference type="ARBA" id="ARBA00004123"/>
    </source>
</evidence>
<dbReference type="InterPro" id="IPR010525">
    <property type="entry name" value="ARF_dom"/>
</dbReference>
<gene>
    <name evidence="11" type="ORF">E3N88_38572</name>
</gene>
<reference evidence="11 12" key="1">
    <citation type="submission" date="2019-05" db="EMBL/GenBank/DDBJ databases">
        <title>Mikania micrantha, genome provides insights into the molecular mechanism of rapid growth.</title>
        <authorList>
            <person name="Liu B."/>
        </authorList>
    </citation>
    <scope>NUCLEOTIDE SEQUENCE [LARGE SCALE GENOMIC DNA]</scope>
    <source>
        <strain evidence="11">NLD-2019</strain>
        <tissue evidence="11">Leaf</tissue>
    </source>
</reference>